<gene>
    <name evidence="10" type="ORF">AZE42_03029</name>
</gene>
<dbReference type="InterPro" id="IPR029058">
    <property type="entry name" value="AB_hydrolase_fold"/>
</dbReference>
<comment type="similarity">
    <text evidence="1">Belongs to the glycosyl hydrolase 5 (cellulase A) family.</text>
</comment>
<comment type="similarity">
    <text evidence="2">Belongs to the peptidase S10 family.</text>
</comment>
<keyword evidence="4" id="KW-0645">Protease</keyword>
<dbReference type="GO" id="GO:0004185">
    <property type="term" value="F:serine-type carboxypeptidase activity"/>
    <property type="evidence" value="ECO:0007669"/>
    <property type="project" value="InterPro"/>
</dbReference>
<dbReference type="EMBL" id="LVVM01002142">
    <property type="protein sequence ID" value="OJA17264.1"/>
    <property type="molecule type" value="Genomic_DNA"/>
</dbReference>
<evidence type="ECO:0000313" key="11">
    <source>
        <dbReference type="Proteomes" id="UP000183567"/>
    </source>
</evidence>
<protein>
    <recommendedName>
        <fullName evidence="9">Glycoside hydrolase family 5 C-terminal domain-containing protein</fullName>
    </recommendedName>
</protein>
<evidence type="ECO:0000256" key="5">
    <source>
        <dbReference type="ARBA" id="ARBA00022801"/>
    </source>
</evidence>
<keyword evidence="3" id="KW-0121">Carboxypeptidase</keyword>
<proteinExistence type="inferred from homology"/>
<dbReference type="STRING" id="180088.A0A1J8QV00"/>
<sequence length="1330" mass="148314">MLSPSDSETSFVLLEDSPRPTPSASYIQPDPQVPDKIHPSLLPSYNPGSTRSYAHDWSRAGTGGEIKQSGRHFVDSYGRVCSLRGVNVSGGSKIPTNYDHSTFPADHDVVTFVGRPFPLEEAPEHFARLRRWGLTFIRFLVTWEAVEHAGLGIYDKEYLTYVRKLLSLLPSFGLSAFVVIHQDVWSRYSGGSGAPAWTLEAIGFDLHALEESGAAWLLGVKGGGHVEAERGIWPCGYQKLAAATMATCFWAGDTFAPKLRIPMPDGQTKSVQQYLQDAFLDMYATVIHALDDLDGVMNEPHRGYIDLPSLHQFDYNTDLHLSHVPSAFESFMLGSGFPTLVSHWTRSFPLPTRLTSHSVLNSASRKAWLPDGPTQGKCVWEMHGVWGWDNSKSEGVVLRENYFVKDPMTGRKVDWYTDFYYPFLKRWTDRAGKAMFKDKMFFFCPSSWTAEHQVPNMVFSPHWYDLNVLFSKAFGDFTVNVQGLSRGMFPLKALYWGQHGARENYTLQIQNVVDNGYKVLGEKPILIGECGIPMDMNQSEAMESDNWKWQERIMDAMMTGLERSLVGFTLWNYNPDNDDTRGDNWNGENFSWFSRRRAMPKSLLDLDQYSFTLDNGGRILPSVVRPYPAKTAGIPTRFEYEMNTGMFTFEWRSSESKDNVVLTARETEIFVPSLITHGRKLVVLGLGAGDKYTYDEARQTLFIVTQDASSGRTHKITVSVEPPLRPHFEVNTFWVISENHILLETSASVVNPGKRSAIAAPSLTEPRQMGSCARVKPLSRYARQQVLFPVWCQRPLLIWMLVRAGLTLLAGISVASAVSRPVVEDDFGTSEAGHIEIRSNVHNATGIRYVKNSGICETTPGVTQISGYIDVGTNMSMWFWFFESRNSPETSPFTLWLNGGPGCSSMIGLFQENGPCLVNADKNSTTINPYSWNNISNMIYIDQPIGTGFSYGTDTVNSTEAAAPFVWTAFQVLFESTLFSKYASREFIFGTESYGGHYGPSFVTYFEEQNALIDCGMIDAVPIVVSALMINNGWYDPLIQNIAYLDFATYAPGYGQLQPDDVLQNITEALYGSGGCVAQEEACYAAGNSTDSNKICRKADNYCIENVFVPAVGDYDSYDIRQNSSALFPPEYYTHYLHKKRVMKQIGAQVKYKECPDAPYELFVKTGDDARTWLPQLSALVDSGMKILIWAGDADMNCNWLGGHASVLAMDWYGNETLHNTPFTNMTIDGTPVAAVQNVDNFSFARVYGAGHEVVSSISLPMIIFTDSTYILSGCLPAPSSIGDFLASCPDGTTSLRVNGIYGTLNKLAHKVAQRVDLVISPFRPGTYSC</sequence>
<evidence type="ECO:0000259" key="9">
    <source>
        <dbReference type="Pfam" id="PF18564"/>
    </source>
</evidence>
<evidence type="ECO:0000256" key="8">
    <source>
        <dbReference type="SAM" id="MobiDB-lite"/>
    </source>
</evidence>
<dbReference type="Gene3D" id="3.40.50.1820">
    <property type="entry name" value="alpha/beta hydrolase"/>
    <property type="match status" value="1"/>
</dbReference>
<dbReference type="InterPro" id="IPR001563">
    <property type="entry name" value="Peptidase_S10"/>
</dbReference>
<evidence type="ECO:0000256" key="1">
    <source>
        <dbReference type="ARBA" id="ARBA00005641"/>
    </source>
</evidence>
<accession>A0A1J8QV00</accession>
<dbReference type="InterPro" id="IPR013780">
    <property type="entry name" value="Glyco_hydro_b"/>
</dbReference>
<keyword evidence="11" id="KW-1185">Reference proteome</keyword>
<dbReference type="SUPFAM" id="SSF51445">
    <property type="entry name" value="(Trans)glycosidases"/>
    <property type="match status" value="1"/>
</dbReference>
<dbReference type="GO" id="GO:0006508">
    <property type="term" value="P:proteolysis"/>
    <property type="evidence" value="ECO:0007669"/>
    <property type="project" value="UniProtKB-KW"/>
</dbReference>
<keyword evidence="5" id="KW-0378">Hydrolase</keyword>
<dbReference type="Gene3D" id="1.10.287.410">
    <property type="match status" value="1"/>
</dbReference>
<dbReference type="PRINTS" id="PR00724">
    <property type="entry name" value="CRBOXYPTASEC"/>
</dbReference>
<evidence type="ECO:0000313" key="10">
    <source>
        <dbReference type="EMBL" id="OJA17264.1"/>
    </source>
</evidence>
<dbReference type="PANTHER" id="PTHR31308">
    <property type="match status" value="1"/>
</dbReference>
<dbReference type="PANTHER" id="PTHR31308:SF5">
    <property type="entry name" value="ERGOSTERYL-BETA-GLUCOSIDASE"/>
    <property type="match status" value="1"/>
</dbReference>
<dbReference type="Pfam" id="PF00450">
    <property type="entry name" value="Peptidase_S10"/>
    <property type="match status" value="1"/>
</dbReference>
<evidence type="ECO:0000256" key="4">
    <source>
        <dbReference type="ARBA" id="ARBA00022670"/>
    </source>
</evidence>
<keyword evidence="6" id="KW-0325">Glycoprotein</keyword>
<dbReference type="SUPFAM" id="SSF53474">
    <property type="entry name" value="alpha/beta-Hydrolases"/>
    <property type="match status" value="1"/>
</dbReference>
<keyword evidence="7" id="KW-0326">Glycosidase</keyword>
<evidence type="ECO:0000256" key="6">
    <source>
        <dbReference type="ARBA" id="ARBA00023180"/>
    </source>
</evidence>
<dbReference type="InterPro" id="IPR041036">
    <property type="entry name" value="GH5_C"/>
</dbReference>
<evidence type="ECO:0000256" key="2">
    <source>
        <dbReference type="ARBA" id="ARBA00009431"/>
    </source>
</evidence>
<feature type="region of interest" description="Disordered" evidence="8">
    <location>
        <begin position="1"/>
        <end position="32"/>
    </location>
</feature>
<feature type="compositionally biased region" description="Polar residues" evidence="8">
    <location>
        <begin position="1"/>
        <end position="10"/>
    </location>
</feature>
<dbReference type="GO" id="GO:1904462">
    <property type="term" value="P:ergosteryl 3-beta-D-glucoside catabolic process"/>
    <property type="evidence" value="ECO:0007669"/>
    <property type="project" value="TreeGrafter"/>
</dbReference>
<evidence type="ECO:0000256" key="3">
    <source>
        <dbReference type="ARBA" id="ARBA00022645"/>
    </source>
</evidence>
<evidence type="ECO:0000256" key="7">
    <source>
        <dbReference type="ARBA" id="ARBA00023295"/>
    </source>
</evidence>
<dbReference type="Gene3D" id="2.60.40.1180">
    <property type="entry name" value="Golgi alpha-mannosidase II"/>
    <property type="match status" value="1"/>
</dbReference>
<dbReference type="Pfam" id="PF18564">
    <property type="entry name" value="Glyco_hydro_5_C"/>
    <property type="match status" value="1"/>
</dbReference>
<dbReference type="Proteomes" id="UP000183567">
    <property type="component" value="Unassembled WGS sequence"/>
</dbReference>
<feature type="domain" description="Glycoside hydrolase family 5 C-terminal" evidence="9">
    <location>
        <begin position="625"/>
        <end position="718"/>
    </location>
</feature>
<organism evidence="10 11">
    <name type="scientific">Rhizopogon vesiculosus</name>
    <dbReference type="NCBI Taxonomy" id="180088"/>
    <lineage>
        <taxon>Eukaryota</taxon>
        <taxon>Fungi</taxon>
        <taxon>Dikarya</taxon>
        <taxon>Basidiomycota</taxon>
        <taxon>Agaricomycotina</taxon>
        <taxon>Agaricomycetes</taxon>
        <taxon>Agaricomycetidae</taxon>
        <taxon>Boletales</taxon>
        <taxon>Suillineae</taxon>
        <taxon>Rhizopogonaceae</taxon>
        <taxon>Rhizopogon</taxon>
    </lineage>
</organism>
<dbReference type="Gene3D" id="3.20.20.80">
    <property type="entry name" value="Glycosidases"/>
    <property type="match status" value="2"/>
</dbReference>
<comment type="caution">
    <text evidence="10">The sequence shown here is derived from an EMBL/GenBank/DDBJ whole genome shotgun (WGS) entry which is preliminary data.</text>
</comment>
<dbReference type="GO" id="GO:0050295">
    <property type="term" value="F:steryl-beta-glucosidase activity"/>
    <property type="evidence" value="ECO:0007669"/>
    <property type="project" value="TreeGrafter"/>
</dbReference>
<name>A0A1J8QV00_9AGAM</name>
<dbReference type="OrthoDB" id="9971853at2759"/>
<dbReference type="InterPro" id="IPR017853">
    <property type="entry name" value="GH"/>
</dbReference>
<dbReference type="InterPro" id="IPR052066">
    <property type="entry name" value="Glycosphingolipid_Hydrolases"/>
</dbReference>
<reference evidence="10 11" key="1">
    <citation type="submission" date="2016-03" db="EMBL/GenBank/DDBJ databases">
        <title>Comparative genomics of the ectomycorrhizal sister species Rhizopogon vinicolor and Rhizopogon vesiculosus (Basidiomycota: Boletales) reveals a divergence of the mating type B locus.</title>
        <authorList>
            <person name="Mujic A.B."/>
            <person name="Kuo A."/>
            <person name="Tritt A."/>
            <person name="Lipzen A."/>
            <person name="Chen C."/>
            <person name="Johnson J."/>
            <person name="Sharma A."/>
            <person name="Barry K."/>
            <person name="Grigoriev I.V."/>
            <person name="Spatafora J.W."/>
        </authorList>
    </citation>
    <scope>NUCLEOTIDE SEQUENCE [LARGE SCALE GENOMIC DNA]</scope>
    <source>
        <strain evidence="10 11">AM-OR11-056</strain>
    </source>
</reference>